<accession>A0A9J5WH15</accession>
<dbReference type="GO" id="GO:0046872">
    <property type="term" value="F:metal ion binding"/>
    <property type="evidence" value="ECO:0007669"/>
    <property type="project" value="UniProtKB-KW"/>
</dbReference>
<proteinExistence type="predicted"/>
<reference evidence="2 3" key="1">
    <citation type="submission" date="2020-09" db="EMBL/GenBank/DDBJ databases">
        <title>De no assembly of potato wild relative species, Solanum commersonii.</title>
        <authorList>
            <person name="Cho K."/>
        </authorList>
    </citation>
    <scope>NUCLEOTIDE SEQUENCE [LARGE SCALE GENOMIC DNA]</scope>
    <source>
        <strain evidence="2">LZ3.2</strain>
        <tissue evidence="2">Leaf</tissue>
    </source>
</reference>
<dbReference type="GO" id="GO:0005783">
    <property type="term" value="C:endoplasmic reticulum"/>
    <property type="evidence" value="ECO:0007669"/>
    <property type="project" value="TreeGrafter"/>
</dbReference>
<dbReference type="GO" id="GO:0051740">
    <property type="term" value="F:ethylene binding"/>
    <property type="evidence" value="ECO:0007669"/>
    <property type="project" value="TreeGrafter"/>
</dbReference>
<dbReference type="GO" id="GO:0016301">
    <property type="term" value="F:kinase activity"/>
    <property type="evidence" value="ECO:0007669"/>
    <property type="project" value="UniProtKB-KW"/>
</dbReference>
<dbReference type="GO" id="GO:0005524">
    <property type="term" value="F:ATP binding"/>
    <property type="evidence" value="ECO:0007669"/>
    <property type="project" value="UniProtKB-KW"/>
</dbReference>
<sequence length="77" mass="8596">MVKTHTFLSILTNVVIAISSKDDGMFPVEMSHFQLHLPVRETSCLVKCLCIYKGFGFSTGVLTSLPNQVMGDEKRTF</sequence>
<feature type="signal peptide" evidence="1">
    <location>
        <begin position="1"/>
        <end position="17"/>
    </location>
</feature>
<feature type="chain" id="PRO_5039931022" description="Secreted protein" evidence="1">
    <location>
        <begin position="18"/>
        <end position="77"/>
    </location>
</feature>
<dbReference type="PANTHER" id="PTHR24423:SF629">
    <property type="entry name" value="PROTEIN EIN4"/>
    <property type="match status" value="1"/>
</dbReference>
<dbReference type="AlphaFoldDB" id="A0A9J5WH15"/>
<name>A0A9J5WH15_SOLCO</name>
<dbReference type="Proteomes" id="UP000824120">
    <property type="component" value="Chromosome 11"/>
</dbReference>
<protein>
    <recommendedName>
        <fullName evidence="4">Secreted protein</fullName>
    </recommendedName>
</protein>
<keyword evidence="1" id="KW-0732">Signal</keyword>
<dbReference type="PANTHER" id="PTHR24423">
    <property type="entry name" value="TWO-COMPONENT SENSOR HISTIDINE KINASE"/>
    <property type="match status" value="1"/>
</dbReference>
<keyword evidence="3" id="KW-1185">Reference proteome</keyword>
<evidence type="ECO:0008006" key="4">
    <source>
        <dbReference type="Google" id="ProtNLM"/>
    </source>
</evidence>
<dbReference type="EMBL" id="JACXVP010000011">
    <property type="protein sequence ID" value="KAG5575097.1"/>
    <property type="molecule type" value="Genomic_DNA"/>
</dbReference>
<evidence type="ECO:0000313" key="3">
    <source>
        <dbReference type="Proteomes" id="UP000824120"/>
    </source>
</evidence>
<gene>
    <name evidence="2" type="ORF">H5410_055231</name>
</gene>
<dbReference type="GO" id="GO:0038199">
    <property type="term" value="F:ethylene receptor activity"/>
    <property type="evidence" value="ECO:0007669"/>
    <property type="project" value="TreeGrafter"/>
</dbReference>
<organism evidence="2 3">
    <name type="scientific">Solanum commersonii</name>
    <name type="common">Commerson's wild potato</name>
    <name type="synonym">Commerson's nightshade</name>
    <dbReference type="NCBI Taxonomy" id="4109"/>
    <lineage>
        <taxon>Eukaryota</taxon>
        <taxon>Viridiplantae</taxon>
        <taxon>Streptophyta</taxon>
        <taxon>Embryophyta</taxon>
        <taxon>Tracheophyta</taxon>
        <taxon>Spermatophyta</taxon>
        <taxon>Magnoliopsida</taxon>
        <taxon>eudicotyledons</taxon>
        <taxon>Gunneridae</taxon>
        <taxon>Pentapetalae</taxon>
        <taxon>asterids</taxon>
        <taxon>lamiids</taxon>
        <taxon>Solanales</taxon>
        <taxon>Solanaceae</taxon>
        <taxon>Solanoideae</taxon>
        <taxon>Solaneae</taxon>
        <taxon>Solanum</taxon>
    </lineage>
</organism>
<evidence type="ECO:0000256" key="1">
    <source>
        <dbReference type="SAM" id="SignalP"/>
    </source>
</evidence>
<evidence type="ECO:0000313" key="2">
    <source>
        <dbReference type="EMBL" id="KAG5575097.1"/>
    </source>
</evidence>
<comment type="caution">
    <text evidence="2">The sequence shown here is derived from an EMBL/GenBank/DDBJ whole genome shotgun (WGS) entry which is preliminary data.</text>
</comment>
<dbReference type="OrthoDB" id="2015534at2759"/>